<dbReference type="AlphaFoldDB" id="A0A8E4H482"/>
<dbReference type="GO" id="GO:0003676">
    <property type="term" value="F:nucleic acid binding"/>
    <property type="evidence" value="ECO:0007669"/>
    <property type="project" value="InterPro"/>
</dbReference>
<feature type="binding site" evidence="5">
    <location>
        <position position="183"/>
    </location>
    <ligand>
        <name>S-adenosyl-L-methionine</name>
        <dbReference type="ChEBI" id="CHEBI:59789"/>
    </ligand>
</feature>
<dbReference type="InterPro" id="IPR002052">
    <property type="entry name" value="DNA_methylase_N6_adenine_CS"/>
</dbReference>
<evidence type="ECO:0000256" key="1">
    <source>
        <dbReference type="ARBA" id="ARBA00022603"/>
    </source>
</evidence>
<feature type="binding site" evidence="5">
    <location>
        <begin position="183"/>
        <end position="186"/>
    </location>
    <ligand>
        <name>substrate</name>
    </ligand>
</feature>
<evidence type="ECO:0000313" key="8">
    <source>
        <dbReference type="EMBL" id="CAD6512776.1"/>
    </source>
</evidence>
<dbReference type="InterPro" id="IPR004556">
    <property type="entry name" value="HemK-like"/>
</dbReference>
<evidence type="ECO:0000259" key="7">
    <source>
        <dbReference type="Pfam" id="PF17827"/>
    </source>
</evidence>
<dbReference type="Pfam" id="PF17827">
    <property type="entry name" value="PrmC_N"/>
    <property type="match status" value="1"/>
</dbReference>
<feature type="binding site" evidence="5">
    <location>
        <position position="140"/>
    </location>
    <ligand>
        <name>S-adenosyl-L-methionine</name>
        <dbReference type="ChEBI" id="CHEBI:59789"/>
    </ligand>
</feature>
<dbReference type="PANTHER" id="PTHR18895:SF74">
    <property type="entry name" value="MTRF1L RELEASE FACTOR GLUTAMINE METHYLTRANSFERASE"/>
    <property type="match status" value="1"/>
</dbReference>
<comment type="catalytic activity">
    <reaction evidence="4 5">
        <text>L-glutaminyl-[peptide chain release factor] + S-adenosyl-L-methionine = N(5)-methyl-L-glutaminyl-[peptide chain release factor] + S-adenosyl-L-homocysteine + H(+)</text>
        <dbReference type="Rhea" id="RHEA:42896"/>
        <dbReference type="Rhea" id="RHEA-COMP:10271"/>
        <dbReference type="Rhea" id="RHEA-COMP:10272"/>
        <dbReference type="ChEBI" id="CHEBI:15378"/>
        <dbReference type="ChEBI" id="CHEBI:30011"/>
        <dbReference type="ChEBI" id="CHEBI:57856"/>
        <dbReference type="ChEBI" id="CHEBI:59789"/>
        <dbReference type="ChEBI" id="CHEBI:61891"/>
        <dbReference type="EC" id="2.1.1.297"/>
    </reaction>
</comment>
<evidence type="ECO:0000259" key="6">
    <source>
        <dbReference type="Pfam" id="PF13847"/>
    </source>
</evidence>
<dbReference type="GO" id="GO:0032259">
    <property type="term" value="P:methylation"/>
    <property type="evidence" value="ECO:0007669"/>
    <property type="project" value="UniProtKB-KW"/>
</dbReference>
<keyword evidence="3 5" id="KW-0949">S-adenosyl-L-methionine</keyword>
<evidence type="ECO:0000313" key="9">
    <source>
        <dbReference type="Proteomes" id="UP000683585"/>
    </source>
</evidence>
<accession>A0A8E4H482</accession>
<keyword evidence="1 5" id="KW-0489">Methyltransferase</keyword>
<dbReference type="PROSITE" id="PS00092">
    <property type="entry name" value="N6_MTASE"/>
    <property type="match status" value="1"/>
</dbReference>
<evidence type="ECO:0000256" key="2">
    <source>
        <dbReference type="ARBA" id="ARBA00022679"/>
    </source>
</evidence>
<dbReference type="InterPro" id="IPR050320">
    <property type="entry name" value="N5-glutamine_MTase"/>
</dbReference>
<keyword evidence="9" id="KW-1185">Reference proteome</keyword>
<dbReference type="InterPro" id="IPR025714">
    <property type="entry name" value="Methyltranfer_dom"/>
</dbReference>
<dbReference type="HAMAP" id="MF_02126">
    <property type="entry name" value="RF_methyltr_PrmC"/>
    <property type="match status" value="1"/>
</dbReference>
<reference evidence="8" key="1">
    <citation type="submission" date="2020-10" db="EMBL/GenBank/DDBJ databases">
        <authorList>
            <person name="Szabo G."/>
        </authorList>
    </citation>
    <scope>NUCLEOTIDE SEQUENCE</scope>
    <source>
        <strain evidence="8">PROFFT</strain>
    </source>
</reference>
<dbReference type="GO" id="GO:0102559">
    <property type="term" value="F:peptide chain release factor N(5)-glutamine methyltransferase activity"/>
    <property type="evidence" value="ECO:0007669"/>
    <property type="project" value="UniProtKB-EC"/>
</dbReference>
<name>A0A8E4H482_9ENTR</name>
<dbReference type="PANTHER" id="PTHR18895">
    <property type="entry name" value="HEMK METHYLTRANSFERASE"/>
    <property type="match status" value="1"/>
</dbReference>
<dbReference type="NCBIfam" id="TIGR00536">
    <property type="entry name" value="hemK_fam"/>
    <property type="match status" value="1"/>
</dbReference>
<sequence length="284" mass="32485">MRFDQWRKRAIERLCLYKRAEYDVDALLSFITGKNRSYILAFSETELRLEQEEQLEQLLRKRESYEPLAYLIGKSEFWSLNIEVSPVTLIPRNDTECLVEKALELLPNHACTVLDLGTGTGAIALALASERPDCQFIGVDYLVDAIELASRNASRLKIANTSFIRGNWFEPIQGHKFMLIISNPPYIDELDPHLLEKDIRYEPLSALVAPEKGLAYLRHIIACAPDYLIDNGWLLIEHGWKQGTTVRNMLSASGFNHISTKKDYGNNERCSLGQRLRILNTKNT</sequence>
<dbReference type="Proteomes" id="UP000683585">
    <property type="component" value="Chromosome"/>
</dbReference>
<dbReference type="KEGG" id="ptf:PROFFT_A_06500"/>
<feature type="domain" description="Methyltransferase" evidence="6">
    <location>
        <begin position="109"/>
        <end position="183"/>
    </location>
</feature>
<proteinExistence type="inferred from homology"/>
<organism evidence="8 9">
    <name type="scientific">Candidatus Profftia tarda</name>
    <dbReference type="NCBI Taxonomy" id="1177216"/>
    <lineage>
        <taxon>Bacteria</taxon>
        <taxon>Pseudomonadati</taxon>
        <taxon>Pseudomonadota</taxon>
        <taxon>Gammaproteobacteria</taxon>
        <taxon>Enterobacterales</taxon>
        <taxon>Enterobacteriaceae</taxon>
        <taxon>Candidatus Profftia</taxon>
    </lineage>
</organism>
<evidence type="ECO:0000256" key="3">
    <source>
        <dbReference type="ARBA" id="ARBA00022691"/>
    </source>
</evidence>
<feature type="binding site" evidence="5">
    <location>
        <begin position="117"/>
        <end position="121"/>
    </location>
    <ligand>
        <name>S-adenosyl-L-methionine</name>
        <dbReference type="ChEBI" id="CHEBI:59789"/>
    </ligand>
</feature>
<dbReference type="NCBIfam" id="TIGR03534">
    <property type="entry name" value="RF_mod_PrmC"/>
    <property type="match status" value="1"/>
</dbReference>
<evidence type="ECO:0000256" key="5">
    <source>
        <dbReference type="HAMAP-Rule" id="MF_02126"/>
    </source>
</evidence>
<dbReference type="EC" id="2.1.1.297" evidence="5"/>
<feature type="binding site" evidence="5">
    <location>
        <position position="168"/>
    </location>
    <ligand>
        <name>S-adenosyl-L-methionine</name>
        <dbReference type="ChEBI" id="CHEBI:59789"/>
    </ligand>
</feature>
<dbReference type="EMBL" id="LR890047">
    <property type="protein sequence ID" value="CAD6512776.1"/>
    <property type="molecule type" value="Genomic_DNA"/>
</dbReference>
<keyword evidence="2 5" id="KW-0808">Transferase</keyword>
<dbReference type="InterPro" id="IPR019874">
    <property type="entry name" value="RF_methyltr_PrmC"/>
</dbReference>
<dbReference type="Pfam" id="PF13847">
    <property type="entry name" value="Methyltransf_31"/>
    <property type="match status" value="1"/>
</dbReference>
<gene>
    <name evidence="5 8" type="primary">prmC</name>
    <name evidence="8" type="ORF">PROFFT_A_06500</name>
</gene>
<evidence type="ECO:0000256" key="4">
    <source>
        <dbReference type="ARBA" id="ARBA00048391"/>
    </source>
</evidence>
<dbReference type="RefSeq" id="WP_216782400.1">
    <property type="nucleotide sequence ID" value="NZ_LR890047.1"/>
</dbReference>
<comment type="similarity">
    <text evidence="5">Belongs to the protein N5-glutamine methyltransferase family. PrmC subfamily.</text>
</comment>
<protein>
    <recommendedName>
        <fullName evidence="5">Release factor glutamine methyltransferase</fullName>
        <shortName evidence="5">RF MTase</shortName>
        <ecNumber evidence="5">2.1.1.297</ecNumber>
    </recommendedName>
    <alternativeName>
        <fullName evidence="5">N5-glutamine methyltransferase PrmC</fullName>
    </alternativeName>
    <alternativeName>
        <fullName evidence="5">Protein-(glutamine-N5) MTase PrmC</fullName>
    </alternativeName>
    <alternativeName>
        <fullName evidence="5">Protein-glutamine N-methyltransferase PrmC</fullName>
    </alternativeName>
</protein>
<feature type="domain" description="Release factor glutamine methyltransferase N-terminal" evidence="7">
    <location>
        <begin position="5"/>
        <end position="73"/>
    </location>
</feature>
<dbReference type="CDD" id="cd02440">
    <property type="entry name" value="AdoMet_MTases"/>
    <property type="match status" value="1"/>
</dbReference>
<dbReference type="FunFam" id="3.40.50.150:FF:000053">
    <property type="entry name" value="Release factor glutamine methyltransferase"/>
    <property type="match status" value="1"/>
</dbReference>
<dbReference type="InterPro" id="IPR040758">
    <property type="entry name" value="PrmC_N"/>
</dbReference>
<comment type="function">
    <text evidence="5">Methylates the class 1 translation termination release factors RF1/PrfA and RF2/PrfB on the glutamine residue of the universally conserved GGQ motif.</text>
</comment>